<sequence>MSTNNNNEIISSTKVWNVRKINTIAKPLGNDYYLSSKFFVLHLRVMHILLFLGKFVFFLNGYQGGTYGSNIIITEKQPTKFLGVNVELRQVGLKGNDCVKAQFYLYAIQNNGLQVDIGRSTQEFKYWTYSSRFNVLMQNLLQNDGSITVGCEVKFSLKDINLEYGIVKIDDCTAECFHALLEYCYTGIVSNDKLDILAEDLFAAAHKYEITPLKDKCEIYMASTIDFENFYHLCRIVQTYGSPILEDAISKFISANRTIFNSKEWKTLKVECVVLTQRLMESIICDS</sequence>
<keyword evidence="4" id="KW-1185">Reference proteome</keyword>
<feature type="transmembrane region" description="Helical" evidence="1">
    <location>
        <begin position="38"/>
        <end position="59"/>
    </location>
</feature>
<name>A0A8S9ZSY9_9BILA</name>
<proteinExistence type="predicted"/>
<evidence type="ECO:0000313" key="3">
    <source>
        <dbReference type="EMBL" id="KAF7636802.1"/>
    </source>
</evidence>
<gene>
    <name evidence="3" type="ORF">Mgra_00003748</name>
</gene>
<dbReference type="EMBL" id="JABEBT010000026">
    <property type="protein sequence ID" value="KAF7636802.1"/>
    <property type="molecule type" value="Genomic_DNA"/>
</dbReference>
<keyword evidence="1" id="KW-0472">Membrane</keyword>
<dbReference type="InterPro" id="IPR000210">
    <property type="entry name" value="BTB/POZ_dom"/>
</dbReference>
<accession>A0A8S9ZSY9</accession>
<dbReference type="Gene3D" id="3.30.710.10">
    <property type="entry name" value="Potassium Channel Kv1.1, Chain A"/>
    <property type="match status" value="1"/>
</dbReference>
<evidence type="ECO:0000259" key="2">
    <source>
        <dbReference type="SMART" id="SM00225"/>
    </source>
</evidence>
<dbReference type="PANTHER" id="PTHR24413">
    <property type="entry name" value="SPECKLE-TYPE POZ PROTEIN"/>
    <property type="match status" value="1"/>
</dbReference>
<dbReference type="InterPro" id="IPR011333">
    <property type="entry name" value="SKP1/BTB/POZ_sf"/>
</dbReference>
<dbReference type="SMART" id="SM00225">
    <property type="entry name" value="BTB"/>
    <property type="match status" value="1"/>
</dbReference>
<dbReference type="Proteomes" id="UP000605970">
    <property type="component" value="Unassembled WGS sequence"/>
</dbReference>
<organism evidence="3 4">
    <name type="scientific">Meloidogyne graminicola</name>
    <dbReference type="NCBI Taxonomy" id="189291"/>
    <lineage>
        <taxon>Eukaryota</taxon>
        <taxon>Metazoa</taxon>
        <taxon>Ecdysozoa</taxon>
        <taxon>Nematoda</taxon>
        <taxon>Chromadorea</taxon>
        <taxon>Rhabditida</taxon>
        <taxon>Tylenchina</taxon>
        <taxon>Tylenchomorpha</taxon>
        <taxon>Tylenchoidea</taxon>
        <taxon>Meloidogynidae</taxon>
        <taxon>Meloidogyninae</taxon>
        <taxon>Meloidogyne</taxon>
    </lineage>
</organism>
<dbReference type="Pfam" id="PF00651">
    <property type="entry name" value="BTB"/>
    <property type="match status" value="1"/>
</dbReference>
<keyword evidence="1" id="KW-0812">Transmembrane</keyword>
<feature type="domain" description="BTB" evidence="2">
    <location>
        <begin position="109"/>
        <end position="225"/>
    </location>
</feature>
<evidence type="ECO:0000313" key="4">
    <source>
        <dbReference type="Proteomes" id="UP000605970"/>
    </source>
</evidence>
<dbReference type="SUPFAM" id="SSF54695">
    <property type="entry name" value="POZ domain"/>
    <property type="match status" value="1"/>
</dbReference>
<evidence type="ECO:0000256" key="1">
    <source>
        <dbReference type="SAM" id="Phobius"/>
    </source>
</evidence>
<dbReference type="AlphaFoldDB" id="A0A8S9ZSY9"/>
<reference evidence="3" key="1">
    <citation type="journal article" date="2020" name="Ecol. Evol.">
        <title>Genome structure and content of the rice root-knot nematode (Meloidogyne graminicola).</title>
        <authorList>
            <person name="Phan N.T."/>
            <person name="Danchin E.G.J."/>
            <person name="Klopp C."/>
            <person name="Perfus-Barbeoch L."/>
            <person name="Kozlowski D.K."/>
            <person name="Koutsovoulos G.D."/>
            <person name="Lopez-Roques C."/>
            <person name="Bouchez O."/>
            <person name="Zahm M."/>
            <person name="Besnard G."/>
            <person name="Bellafiore S."/>
        </authorList>
    </citation>
    <scope>NUCLEOTIDE SEQUENCE</scope>
    <source>
        <strain evidence="3">VN-18</strain>
    </source>
</reference>
<keyword evidence="1" id="KW-1133">Transmembrane helix</keyword>
<protein>
    <submittedName>
        <fullName evidence="3">BTB domain-containing protein</fullName>
    </submittedName>
</protein>
<comment type="caution">
    <text evidence="3">The sequence shown here is derived from an EMBL/GenBank/DDBJ whole genome shotgun (WGS) entry which is preliminary data.</text>
</comment>
<dbReference type="OrthoDB" id="6777468at2759"/>